<dbReference type="PANTHER" id="PTHR12815:SF47">
    <property type="entry name" value="TRANSLOCATION AND ASSEMBLY MODULE SUBUNIT TAMA"/>
    <property type="match status" value="1"/>
</dbReference>
<keyword evidence="14" id="KW-1185">Reference proteome</keyword>
<evidence type="ECO:0000256" key="5">
    <source>
        <dbReference type="ARBA" id="ARBA00022692"/>
    </source>
</evidence>
<evidence type="ECO:0000313" key="14">
    <source>
        <dbReference type="Proteomes" id="UP000664731"/>
    </source>
</evidence>
<reference evidence="13" key="1">
    <citation type="submission" date="2021-03" db="EMBL/GenBank/DDBJ databases">
        <title>Comamonas denitrificans.</title>
        <authorList>
            <person name="Finster K."/>
        </authorList>
    </citation>
    <scope>NUCLEOTIDE SEQUENCE</scope>
    <source>
        <strain evidence="13">MM2021_4</strain>
    </source>
</reference>
<dbReference type="InterPro" id="IPR000184">
    <property type="entry name" value="Bac_surfAg_D15"/>
</dbReference>
<comment type="subunit">
    <text evidence="10">Interacts with TamB to form the translocation and assembly module (TAM).</text>
</comment>
<keyword evidence="5" id="KW-0812">Transmembrane</keyword>
<dbReference type="EMBL" id="JAFNME010000016">
    <property type="protein sequence ID" value="MBO1249851.1"/>
    <property type="molecule type" value="Genomic_DNA"/>
</dbReference>
<evidence type="ECO:0000259" key="12">
    <source>
        <dbReference type="Pfam" id="PF17243"/>
    </source>
</evidence>
<keyword evidence="6" id="KW-0732">Signal</keyword>
<evidence type="ECO:0000256" key="6">
    <source>
        <dbReference type="ARBA" id="ARBA00022729"/>
    </source>
</evidence>
<dbReference type="AlphaFoldDB" id="A0A939H1H5"/>
<protein>
    <recommendedName>
        <fullName evidence="3">Translocation and assembly module subunit TamA</fullName>
    </recommendedName>
    <alternativeName>
        <fullName evidence="9">Autotransporter assembly factor TamA</fullName>
    </alternativeName>
</protein>
<feature type="domain" description="Bacterial surface antigen (D15)" evidence="11">
    <location>
        <begin position="378"/>
        <end position="613"/>
    </location>
</feature>
<dbReference type="Gene3D" id="3.10.20.310">
    <property type="entry name" value="membrane protein fhac"/>
    <property type="match status" value="2"/>
</dbReference>
<dbReference type="Pfam" id="PF01103">
    <property type="entry name" value="Omp85"/>
    <property type="match status" value="1"/>
</dbReference>
<comment type="subcellular location">
    <subcellularLocation>
        <location evidence="1">Cell outer membrane</location>
    </subcellularLocation>
</comment>
<evidence type="ECO:0000256" key="1">
    <source>
        <dbReference type="ARBA" id="ARBA00004442"/>
    </source>
</evidence>
<evidence type="ECO:0000259" key="11">
    <source>
        <dbReference type="Pfam" id="PF01103"/>
    </source>
</evidence>
<sequence length="613" mass="67333">MRWTSFLLALLTSVLLAGCGLLGKAKNLGTAKGKPNFELVIRAQPEAAQDLLQAHLELNRYRHLEGLRRQELTRLVSVADADIRKLLGTLGYFAPTVELVLEAPPRDSEVLPTVRITVDAGVQTTVAQADIQVTSPQEGEKAGSWQRQSIGRNWPLEVGQPFSQAAWASAKAEGLRSLQARRYPTAALTSSRAEIDADTHQAHLQAHYATGPLVRFGALTIEGGERYDNAGVARAARLPVGAEYRQTTLLDVQQRMAATGLYDSVFLTLQTDNIPPDATEVQVPVLAQVREAPLRKWVYGAGMSTDIGPRLSLDYTHHRIPGLGWQAHNKLQLNAKNPLLSTRLYSLPDATGWNWFASASAERAELADYDTNSISLAAGRGKDEDSIDRQYFLRYDLANPQGDKAPPKSSAISANYSWTGRYFNNASNPTRGHGLAFELGLGSTLTPERTPFTRVLGRWQYFKPMGERDAATKRRARLMLRSQLGAVVARKGTDIPLTLLFLSGGDTTVRGYSYQSIGTRRNGDDMIGGRYMLAASAEWQRPIVLAGNRKDWEHTVFLDAGSVTDEPGNNVQIFVGAGSGIRWNSPVGPLQADIAYGFKTQQLRLHLRLGFTF</sequence>
<evidence type="ECO:0000256" key="7">
    <source>
        <dbReference type="ARBA" id="ARBA00023136"/>
    </source>
</evidence>
<comment type="similarity">
    <text evidence="2">Belongs to the TamA family.</text>
</comment>
<name>A0A939H1H5_9BURK</name>
<gene>
    <name evidence="13" type="ORF">J1777_08460</name>
</gene>
<evidence type="ECO:0000256" key="10">
    <source>
        <dbReference type="ARBA" id="ARBA00093548"/>
    </source>
</evidence>
<evidence type="ECO:0000256" key="3">
    <source>
        <dbReference type="ARBA" id="ARBA00015419"/>
    </source>
</evidence>
<evidence type="ECO:0000256" key="2">
    <source>
        <dbReference type="ARBA" id="ARBA00010248"/>
    </source>
</evidence>
<evidence type="ECO:0000256" key="4">
    <source>
        <dbReference type="ARBA" id="ARBA00022452"/>
    </source>
</evidence>
<organism evidence="13 14">
    <name type="scientific">Comamonas denitrificans</name>
    <dbReference type="NCBI Taxonomy" id="117506"/>
    <lineage>
        <taxon>Bacteria</taxon>
        <taxon>Pseudomonadati</taxon>
        <taxon>Pseudomonadota</taxon>
        <taxon>Betaproteobacteria</taxon>
        <taxon>Burkholderiales</taxon>
        <taxon>Comamonadaceae</taxon>
        <taxon>Comamonas</taxon>
    </lineage>
</organism>
<proteinExistence type="inferred from homology"/>
<dbReference type="Pfam" id="PF17243">
    <property type="entry name" value="POTRA_TamA_1"/>
    <property type="match status" value="1"/>
</dbReference>
<dbReference type="InterPro" id="IPR035243">
    <property type="entry name" value="TamA_POTRA_Dom_1"/>
</dbReference>
<keyword evidence="4" id="KW-1134">Transmembrane beta strand</keyword>
<feature type="domain" description="TamA POTRA" evidence="12">
    <location>
        <begin position="39"/>
        <end position="115"/>
    </location>
</feature>
<comment type="caution">
    <text evidence="13">The sequence shown here is derived from an EMBL/GenBank/DDBJ whole genome shotgun (WGS) entry which is preliminary data.</text>
</comment>
<keyword evidence="7" id="KW-0472">Membrane</keyword>
<dbReference type="InterPro" id="IPR039910">
    <property type="entry name" value="D15-like"/>
</dbReference>
<dbReference type="Gene3D" id="2.40.160.50">
    <property type="entry name" value="membrane protein fhac: a member of the omp85/tpsb transporter family"/>
    <property type="match status" value="1"/>
</dbReference>
<keyword evidence="8" id="KW-0998">Cell outer membrane</keyword>
<evidence type="ECO:0000313" key="13">
    <source>
        <dbReference type="EMBL" id="MBO1249851.1"/>
    </source>
</evidence>
<dbReference type="Proteomes" id="UP000664731">
    <property type="component" value="Unassembled WGS sequence"/>
</dbReference>
<evidence type="ECO:0000256" key="8">
    <source>
        <dbReference type="ARBA" id="ARBA00023237"/>
    </source>
</evidence>
<dbReference type="PROSITE" id="PS51257">
    <property type="entry name" value="PROKAR_LIPOPROTEIN"/>
    <property type="match status" value="1"/>
</dbReference>
<dbReference type="RefSeq" id="WP_207575318.1">
    <property type="nucleotide sequence ID" value="NZ_JAFNME010000016.1"/>
</dbReference>
<dbReference type="GO" id="GO:0009279">
    <property type="term" value="C:cell outer membrane"/>
    <property type="evidence" value="ECO:0007669"/>
    <property type="project" value="UniProtKB-SubCell"/>
</dbReference>
<accession>A0A939H1H5</accession>
<evidence type="ECO:0000256" key="9">
    <source>
        <dbReference type="ARBA" id="ARBA00033063"/>
    </source>
</evidence>
<dbReference type="PANTHER" id="PTHR12815">
    <property type="entry name" value="SORTING AND ASSEMBLY MACHINERY SAMM50 PROTEIN FAMILY MEMBER"/>
    <property type="match status" value="1"/>
</dbReference>